<dbReference type="EMBL" id="BJYT01000001">
    <property type="protein sequence ID" value="GEO08089.1"/>
    <property type="molecule type" value="Genomic_DNA"/>
</dbReference>
<dbReference type="Proteomes" id="UP000321513">
    <property type="component" value="Unassembled WGS sequence"/>
</dbReference>
<evidence type="ECO:0000313" key="1">
    <source>
        <dbReference type="EMBL" id="GEO08089.1"/>
    </source>
</evidence>
<sequence>MKKYLMNFEYAGFLFSAKVFVKRENRKMLISTQIVDNQLTYLLGQGRLLFLEDRNGFQLLLCNRDRTFEILKWEIAREYVDQIERVEEEAFSLS</sequence>
<organism evidence="1 2">
    <name type="scientific">Segetibacter aerophilus</name>
    <dbReference type="NCBI Taxonomy" id="670293"/>
    <lineage>
        <taxon>Bacteria</taxon>
        <taxon>Pseudomonadati</taxon>
        <taxon>Bacteroidota</taxon>
        <taxon>Chitinophagia</taxon>
        <taxon>Chitinophagales</taxon>
        <taxon>Chitinophagaceae</taxon>
        <taxon>Segetibacter</taxon>
    </lineage>
</organism>
<reference evidence="1 2" key="1">
    <citation type="submission" date="2019-07" db="EMBL/GenBank/DDBJ databases">
        <title>Whole genome shotgun sequence of Segetibacter aerophilus NBRC 106135.</title>
        <authorList>
            <person name="Hosoyama A."/>
            <person name="Uohara A."/>
            <person name="Ohji S."/>
            <person name="Ichikawa N."/>
        </authorList>
    </citation>
    <scope>NUCLEOTIDE SEQUENCE [LARGE SCALE GENOMIC DNA]</scope>
    <source>
        <strain evidence="1 2">NBRC 106135</strain>
    </source>
</reference>
<protein>
    <submittedName>
        <fullName evidence="1">Uncharacterized protein</fullName>
    </submittedName>
</protein>
<keyword evidence="2" id="KW-1185">Reference proteome</keyword>
<accession>A0A512B849</accession>
<dbReference type="AlphaFoldDB" id="A0A512B849"/>
<dbReference type="OrthoDB" id="9763354at2"/>
<gene>
    <name evidence="1" type="ORF">SAE01_05850</name>
</gene>
<evidence type="ECO:0000313" key="2">
    <source>
        <dbReference type="Proteomes" id="UP000321513"/>
    </source>
</evidence>
<comment type="caution">
    <text evidence="1">The sequence shown here is derived from an EMBL/GenBank/DDBJ whole genome shotgun (WGS) entry which is preliminary data.</text>
</comment>
<dbReference type="RefSeq" id="WP_147202069.1">
    <property type="nucleotide sequence ID" value="NZ_BJYT01000001.1"/>
</dbReference>
<proteinExistence type="predicted"/>
<name>A0A512B849_9BACT</name>